<evidence type="ECO:0000256" key="16">
    <source>
        <dbReference type="HAMAP-Rule" id="MF_02080"/>
    </source>
</evidence>
<dbReference type="GO" id="GO:0008658">
    <property type="term" value="F:penicillin binding"/>
    <property type="evidence" value="ECO:0007669"/>
    <property type="project" value="InterPro"/>
</dbReference>
<dbReference type="SUPFAM" id="SSF56519">
    <property type="entry name" value="Penicillin binding protein dimerisation domain"/>
    <property type="match status" value="1"/>
</dbReference>
<dbReference type="PANTHER" id="PTHR30627">
    <property type="entry name" value="PEPTIDOGLYCAN D,D-TRANSPEPTIDASE"/>
    <property type="match status" value="1"/>
</dbReference>
<feature type="domain" description="Penicillin-binding protein dimerisation" evidence="18">
    <location>
        <begin position="81"/>
        <end position="255"/>
    </location>
</feature>
<evidence type="ECO:0000256" key="15">
    <source>
        <dbReference type="ARBA" id="ARBA00023316"/>
    </source>
</evidence>
<dbReference type="GO" id="GO:0005886">
    <property type="term" value="C:plasma membrane"/>
    <property type="evidence" value="ECO:0007669"/>
    <property type="project" value="UniProtKB-SubCell"/>
</dbReference>
<dbReference type="UniPathway" id="UPA00219"/>
<accession>Q6F7D3</accession>
<dbReference type="GO" id="GO:0009252">
    <property type="term" value="P:peptidoglycan biosynthetic process"/>
    <property type="evidence" value="ECO:0007669"/>
    <property type="project" value="UniProtKB-UniRule"/>
</dbReference>
<comment type="function">
    <text evidence="16">Catalyzes cross-linking of the peptidoglycan cell wall at the division septum.</text>
</comment>
<keyword evidence="14 16" id="KW-0131">Cell cycle</keyword>
<dbReference type="Pfam" id="PF03717">
    <property type="entry name" value="PBP_dimer"/>
    <property type="match status" value="1"/>
</dbReference>
<evidence type="ECO:0000256" key="5">
    <source>
        <dbReference type="ARBA" id="ARBA00022645"/>
    </source>
</evidence>
<name>Q6F7D3_ACIAD</name>
<dbReference type="InterPro" id="IPR012338">
    <property type="entry name" value="Beta-lactam/transpept-like"/>
</dbReference>
<evidence type="ECO:0000259" key="18">
    <source>
        <dbReference type="Pfam" id="PF03717"/>
    </source>
</evidence>
<dbReference type="Gene3D" id="3.40.710.10">
    <property type="entry name" value="DD-peptidase/beta-lactamase superfamily"/>
    <property type="match status" value="1"/>
</dbReference>
<keyword evidence="10 16" id="KW-0573">Peptidoglycan synthesis</keyword>
<evidence type="ECO:0000256" key="6">
    <source>
        <dbReference type="ARBA" id="ARBA00022670"/>
    </source>
</evidence>
<dbReference type="GO" id="GO:0006508">
    <property type="term" value="P:proteolysis"/>
    <property type="evidence" value="ECO:0007669"/>
    <property type="project" value="UniProtKB-KW"/>
</dbReference>
<keyword evidence="6 16" id="KW-0645">Protease</keyword>
<evidence type="ECO:0000259" key="17">
    <source>
        <dbReference type="Pfam" id="PF00905"/>
    </source>
</evidence>
<evidence type="ECO:0000313" key="19">
    <source>
        <dbReference type="EMBL" id="CAG70032.1"/>
    </source>
</evidence>
<dbReference type="Gene3D" id="3.90.1310.10">
    <property type="entry name" value="Penicillin-binding protein 2a (Domain 2)"/>
    <property type="match status" value="1"/>
</dbReference>
<keyword evidence="11 16" id="KW-1133">Transmembrane helix</keyword>
<dbReference type="GO" id="GO:0043093">
    <property type="term" value="P:FtsZ-dependent cytokinesis"/>
    <property type="evidence" value="ECO:0007669"/>
    <property type="project" value="UniProtKB-UniRule"/>
</dbReference>
<dbReference type="InterPro" id="IPR037532">
    <property type="entry name" value="FtsI_transpept"/>
</dbReference>
<dbReference type="GO" id="GO:0000917">
    <property type="term" value="P:division septum assembly"/>
    <property type="evidence" value="ECO:0007669"/>
    <property type="project" value="UniProtKB-KW"/>
</dbReference>
<keyword evidence="3 16" id="KW-0997">Cell inner membrane</keyword>
<dbReference type="InterPro" id="IPR005311">
    <property type="entry name" value="PBP_dimer"/>
</dbReference>
<dbReference type="EC" id="3.4.16.4" evidence="16"/>
<dbReference type="GO" id="GO:0008955">
    <property type="term" value="F:peptidoglycan glycosyltransferase activity"/>
    <property type="evidence" value="ECO:0007669"/>
    <property type="project" value="InterPro"/>
</dbReference>
<dbReference type="eggNOG" id="COG0768">
    <property type="taxonomic scope" value="Bacteria"/>
</dbReference>
<protein>
    <recommendedName>
        <fullName evidence="16">Peptidoglycan D,D-transpeptidase FtsI</fullName>
        <ecNumber evidence="16">3.4.16.4</ecNumber>
    </recommendedName>
    <alternativeName>
        <fullName evidence="16">Penicillin-binding protein 3</fullName>
        <shortName evidence="16">PBP-3</shortName>
    </alternativeName>
</protein>
<dbReference type="Gene3D" id="3.30.450.330">
    <property type="match status" value="1"/>
</dbReference>
<dbReference type="InterPro" id="IPR050515">
    <property type="entry name" value="Beta-lactam/transpept"/>
</dbReference>
<comment type="catalytic activity">
    <reaction evidence="16">
        <text>Preferential cleavage: (Ac)2-L-Lys-D-Ala-|-D-Ala. Also transpeptidation of peptidyl-alanyl moieties that are N-acyl substituents of D-alanine.</text>
        <dbReference type="EC" id="3.4.16.4"/>
    </reaction>
</comment>
<evidence type="ECO:0000256" key="10">
    <source>
        <dbReference type="ARBA" id="ARBA00022984"/>
    </source>
</evidence>
<keyword evidence="9 16" id="KW-0133">Cell shape</keyword>
<keyword evidence="12 16" id="KW-0472">Membrane</keyword>
<dbReference type="EMBL" id="CR543861">
    <property type="protein sequence ID" value="CAG70032.1"/>
    <property type="molecule type" value="Genomic_DNA"/>
</dbReference>
<feature type="transmembrane region" description="Helical" evidence="16">
    <location>
        <begin position="38"/>
        <end position="58"/>
    </location>
</feature>
<dbReference type="HOGENOM" id="CLU_009289_6_2_6"/>
<dbReference type="PANTHER" id="PTHR30627:SF1">
    <property type="entry name" value="PEPTIDOGLYCAN D,D-TRANSPEPTIDASE FTSI"/>
    <property type="match status" value="1"/>
</dbReference>
<feature type="domain" description="Penicillin-binding protein transpeptidase" evidence="17">
    <location>
        <begin position="298"/>
        <end position="596"/>
    </location>
</feature>
<evidence type="ECO:0000256" key="12">
    <source>
        <dbReference type="ARBA" id="ARBA00023136"/>
    </source>
</evidence>
<comment type="pathway">
    <text evidence="16">Cell wall biogenesis; peptidoglycan biosynthesis.</text>
</comment>
<comment type="subcellular location">
    <subcellularLocation>
        <location evidence="16">Cell inner membrane</location>
        <topology evidence="16">Single-pass membrane protein</topology>
    </subcellularLocation>
    <subcellularLocation>
        <location evidence="1">Membrane</location>
    </subcellularLocation>
</comment>
<proteinExistence type="inferred from homology"/>
<comment type="similarity">
    <text evidence="16">Belongs to the transpeptidase family. FtsI subfamily.</text>
</comment>
<dbReference type="InterPro" id="IPR001460">
    <property type="entry name" value="PCN-bd_Tpept"/>
</dbReference>
<organism evidence="19 20">
    <name type="scientific">Acinetobacter baylyi (strain ATCC 33305 / BD413 / ADP1)</name>
    <dbReference type="NCBI Taxonomy" id="62977"/>
    <lineage>
        <taxon>Bacteria</taxon>
        <taxon>Pseudomonadati</taxon>
        <taxon>Pseudomonadota</taxon>
        <taxon>Gammaproteobacteria</taxon>
        <taxon>Moraxellales</taxon>
        <taxon>Moraxellaceae</taxon>
        <taxon>Acinetobacter</taxon>
    </lineage>
</organism>
<keyword evidence="7 16" id="KW-0812">Transmembrane</keyword>
<evidence type="ECO:0000256" key="2">
    <source>
        <dbReference type="ARBA" id="ARBA00022475"/>
    </source>
</evidence>
<dbReference type="SUPFAM" id="SSF56601">
    <property type="entry name" value="beta-lactamase/transpeptidase-like"/>
    <property type="match status" value="1"/>
</dbReference>
<keyword evidence="19" id="KW-0808">Transferase</keyword>
<dbReference type="GO" id="GO:0071555">
    <property type="term" value="P:cell wall organization"/>
    <property type="evidence" value="ECO:0007669"/>
    <property type="project" value="UniProtKB-KW"/>
</dbReference>
<evidence type="ECO:0000256" key="13">
    <source>
        <dbReference type="ARBA" id="ARBA00023210"/>
    </source>
</evidence>
<dbReference type="GO" id="GO:0009002">
    <property type="term" value="F:serine-type D-Ala-D-Ala carboxypeptidase activity"/>
    <property type="evidence" value="ECO:0007669"/>
    <property type="project" value="UniProtKB-UniRule"/>
</dbReference>
<keyword evidence="19" id="KW-0328">Glycosyltransferase</keyword>
<reference evidence="19 20" key="1">
    <citation type="journal article" date="2004" name="Nucleic Acids Res.">
        <title>Unique features revealed by the genome sequence of Acinetobacter sp. ADP1, a versatile and naturally transformation competent bacterium.</title>
        <authorList>
            <person name="Barbe V."/>
            <person name="Vallenet D."/>
            <person name="Fonknechten N."/>
            <person name="Kreimeyer A."/>
            <person name="Oztas S."/>
            <person name="Labarre L."/>
            <person name="Cruveiller S."/>
            <person name="Robert C."/>
            <person name="Duprat S."/>
            <person name="Wincker P."/>
            <person name="Ornston L.N."/>
            <person name="Weissenbach J."/>
            <person name="Marliere P."/>
            <person name="Cohen G.N."/>
            <person name="Medigue C."/>
        </authorList>
    </citation>
    <scope>NUCLEOTIDE SEQUENCE [LARGE SCALE GENOMIC DNA]</scope>
    <source>
        <strain evidence="20">ATCC 33305 / BD413 / ADP1</strain>
    </source>
</reference>
<dbReference type="HAMAP" id="MF_02080">
    <property type="entry name" value="FtsI_transpept"/>
    <property type="match status" value="1"/>
</dbReference>
<keyword evidence="5 16" id="KW-0121">Carboxypeptidase</keyword>
<dbReference type="STRING" id="202950.GCA_001485005_02204"/>
<keyword evidence="15 16" id="KW-0961">Cell wall biogenesis/degradation</keyword>
<dbReference type="GO" id="GO:0008360">
    <property type="term" value="P:regulation of cell shape"/>
    <property type="evidence" value="ECO:0007669"/>
    <property type="project" value="UniProtKB-KW"/>
</dbReference>
<evidence type="ECO:0000256" key="4">
    <source>
        <dbReference type="ARBA" id="ARBA00022618"/>
    </source>
</evidence>
<keyword evidence="8 16" id="KW-0378">Hydrolase</keyword>
<evidence type="ECO:0000313" key="20">
    <source>
        <dbReference type="Proteomes" id="UP000000430"/>
    </source>
</evidence>
<gene>
    <name evidence="16 19" type="primary">ftsI</name>
    <name evidence="19" type="ordered locus">ACIAD3366</name>
</gene>
<keyword evidence="4 16" id="KW-0132">Cell division</keyword>
<evidence type="ECO:0000256" key="1">
    <source>
        <dbReference type="ARBA" id="ARBA00004370"/>
    </source>
</evidence>
<dbReference type="Pfam" id="PF00905">
    <property type="entry name" value="Transpeptidase"/>
    <property type="match status" value="1"/>
</dbReference>
<evidence type="ECO:0000256" key="3">
    <source>
        <dbReference type="ARBA" id="ARBA00022519"/>
    </source>
</evidence>
<evidence type="ECO:0000256" key="9">
    <source>
        <dbReference type="ARBA" id="ARBA00022960"/>
    </source>
</evidence>
<keyword evidence="2 16" id="KW-1003">Cell membrane</keyword>
<dbReference type="KEGG" id="aci:ACIAD3366"/>
<evidence type="ECO:0000256" key="14">
    <source>
        <dbReference type="ARBA" id="ARBA00023306"/>
    </source>
</evidence>
<dbReference type="AlphaFoldDB" id="Q6F7D3"/>
<feature type="active site" description="Acyl-ester intermediate" evidence="16">
    <location>
        <position position="345"/>
    </location>
</feature>
<evidence type="ECO:0000256" key="8">
    <source>
        <dbReference type="ARBA" id="ARBA00022801"/>
    </source>
</evidence>
<evidence type="ECO:0000256" key="7">
    <source>
        <dbReference type="ARBA" id="ARBA00022692"/>
    </source>
</evidence>
<evidence type="ECO:0000256" key="11">
    <source>
        <dbReference type="ARBA" id="ARBA00022989"/>
    </source>
</evidence>
<dbReference type="Proteomes" id="UP000000430">
    <property type="component" value="Chromosome"/>
</dbReference>
<keyword evidence="13 16" id="KW-0717">Septation</keyword>
<sequence length="621" mass="68910">MSKNTKACCMIDKRIKQTRKKQQSISEKPSLAFDMWRFYLLWGVVLLCFVVLIARAFYVQVINKDFLQNKANANILRTEKIKAMRGVISDRHGVPLAISTPVMKVVIDPRDYFETKKEYDDISAELRKDPNNRKLKRQLPDKNLNLDELADAVGMDRAELKKQMYARPRSRYLVLQKEIPPQQADLILKRNFQGVYTEKNYKRYYPQPQPNAQIIGLTNSEGVGVEGLEMQLNKQLSGVDGEQKVIRDKRGNRLKISEVIREGEPGENITLSIDSRLQYIMYRELTAAGVANNARSASAIAVDVKTGEILAMASWPSYNPNDKNGLSNKDAMRNRGAIDMFEPGSTMKPFTVSAALESGQYTPNTIVNTSPGSMRLGWHTIRDTHNYGALTLTGVIVKSSNVGSAKIALSLPKDALPTFYRRVGFGQRSAVHFPGESGGLILPNSKLTPSQIGTMAYGYGLNATILQLAQGYAMLANHGVKMPLSLRKLDEPPKGEQVLNPKIADQVLSMLEQVTMPGGTATQANIPGYRVGGKTGTAHKLRPDGKGYAQNQYRALFAGVAPVSDPRLAMIIVVENPQGRYYGGLVAAPVFTRIMQESLRLMNVPLDKPLDTPSNPILKRQ</sequence>
<dbReference type="InterPro" id="IPR036138">
    <property type="entry name" value="PBP_dimer_sf"/>
</dbReference>